<feature type="non-terminal residue" evidence="3">
    <location>
        <position position="114"/>
    </location>
</feature>
<sequence>MQDFTGTTALSHAAFYKHQEVTQVLLKDKGILVNLPNNNGRTLLYRSLMPEYPSYEVISSLLADPRVDVNQVDENGLTPIHSAMKANSSEIVDLLTSHARANISQVDNSGCTAL</sequence>
<dbReference type="EMBL" id="ML120411">
    <property type="protein sequence ID" value="RPA96827.1"/>
    <property type="molecule type" value="Genomic_DNA"/>
</dbReference>
<dbReference type="InterPro" id="IPR036770">
    <property type="entry name" value="Ankyrin_rpt-contain_sf"/>
</dbReference>
<accession>A0A3N4JHU0</accession>
<dbReference type="Pfam" id="PF00023">
    <property type="entry name" value="Ank"/>
    <property type="match status" value="1"/>
</dbReference>
<dbReference type="PANTHER" id="PTHR24198:SF165">
    <property type="entry name" value="ANKYRIN REPEAT-CONTAINING PROTEIN-RELATED"/>
    <property type="match status" value="1"/>
</dbReference>
<keyword evidence="2" id="KW-0040">ANK repeat</keyword>
<dbReference type="Gene3D" id="1.25.40.20">
    <property type="entry name" value="Ankyrin repeat-containing domain"/>
    <property type="match status" value="1"/>
</dbReference>
<keyword evidence="1" id="KW-0677">Repeat</keyword>
<dbReference type="STRING" id="1336337.A0A3N4JHU0"/>
<evidence type="ECO:0000313" key="4">
    <source>
        <dbReference type="Proteomes" id="UP000276215"/>
    </source>
</evidence>
<name>A0A3N4JHU0_9PEZI</name>
<dbReference type="OrthoDB" id="10261951at2759"/>
<evidence type="ECO:0000256" key="1">
    <source>
        <dbReference type="ARBA" id="ARBA00022737"/>
    </source>
</evidence>
<dbReference type="PANTHER" id="PTHR24198">
    <property type="entry name" value="ANKYRIN REPEAT AND PROTEIN KINASE DOMAIN-CONTAINING PROTEIN"/>
    <property type="match status" value="1"/>
</dbReference>
<keyword evidence="4" id="KW-1185">Reference proteome</keyword>
<reference evidence="3 4" key="1">
    <citation type="journal article" date="2018" name="Nat. Ecol. Evol.">
        <title>Pezizomycetes genomes reveal the molecular basis of ectomycorrhizal truffle lifestyle.</title>
        <authorList>
            <person name="Murat C."/>
            <person name="Payen T."/>
            <person name="Noel B."/>
            <person name="Kuo A."/>
            <person name="Morin E."/>
            <person name="Chen J."/>
            <person name="Kohler A."/>
            <person name="Krizsan K."/>
            <person name="Balestrini R."/>
            <person name="Da Silva C."/>
            <person name="Montanini B."/>
            <person name="Hainaut M."/>
            <person name="Levati E."/>
            <person name="Barry K.W."/>
            <person name="Belfiori B."/>
            <person name="Cichocki N."/>
            <person name="Clum A."/>
            <person name="Dockter R.B."/>
            <person name="Fauchery L."/>
            <person name="Guy J."/>
            <person name="Iotti M."/>
            <person name="Le Tacon F."/>
            <person name="Lindquist E.A."/>
            <person name="Lipzen A."/>
            <person name="Malagnac F."/>
            <person name="Mello A."/>
            <person name="Molinier V."/>
            <person name="Miyauchi S."/>
            <person name="Poulain J."/>
            <person name="Riccioni C."/>
            <person name="Rubini A."/>
            <person name="Sitrit Y."/>
            <person name="Splivallo R."/>
            <person name="Traeger S."/>
            <person name="Wang M."/>
            <person name="Zifcakova L."/>
            <person name="Wipf D."/>
            <person name="Zambonelli A."/>
            <person name="Paolocci F."/>
            <person name="Nowrousian M."/>
            <person name="Ottonello S."/>
            <person name="Baldrian P."/>
            <person name="Spatafora J.W."/>
            <person name="Henrissat B."/>
            <person name="Nagy L.G."/>
            <person name="Aury J.M."/>
            <person name="Wincker P."/>
            <person name="Grigoriev I.V."/>
            <person name="Bonfante P."/>
            <person name="Martin F.M."/>
        </authorList>
    </citation>
    <scope>NUCLEOTIDE SEQUENCE [LARGE SCALE GENOMIC DNA]</scope>
    <source>
        <strain evidence="3 4">120613-1</strain>
    </source>
</reference>
<dbReference type="Proteomes" id="UP000276215">
    <property type="component" value="Unassembled WGS sequence"/>
</dbReference>
<evidence type="ECO:0000256" key="2">
    <source>
        <dbReference type="ARBA" id="ARBA00023043"/>
    </source>
</evidence>
<evidence type="ECO:0000313" key="3">
    <source>
        <dbReference type="EMBL" id="RPA96827.1"/>
    </source>
</evidence>
<dbReference type="SMART" id="SM00248">
    <property type="entry name" value="ANK"/>
    <property type="match status" value="2"/>
</dbReference>
<dbReference type="InterPro" id="IPR002110">
    <property type="entry name" value="Ankyrin_rpt"/>
</dbReference>
<proteinExistence type="predicted"/>
<protein>
    <submittedName>
        <fullName evidence="3">Ankyrin</fullName>
    </submittedName>
</protein>
<dbReference type="AlphaFoldDB" id="A0A3N4JHU0"/>
<dbReference type="SUPFAM" id="SSF48403">
    <property type="entry name" value="Ankyrin repeat"/>
    <property type="match status" value="1"/>
</dbReference>
<dbReference type="Pfam" id="PF12796">
    <property type="entry name" value="Ank_2"/>
    <property type="match status" value="1"/>
</dbReference>
<gene>
    <name evidence="3" type="ORF">L873DRAFT_1693205</name>
</gene>
<organism evidence="3 4">
    <name type="scientific">Choiromyces venosus 120613-1</name>
    <dbReference type="NCBI Taxonomy" id="1336337"/>
    <lineage>
        <taxon>Eukaryota</taxon>
        <taxon>Fungi</taxon>
        <taxon>Dikarya</taxon>
        <taxon>Ascomycota</taxon>
        <taxon>Pezizomycotina</taxon>
        <taxon>Pezizomycetes</taxon>
        <taxon>Pezizales</taxon>
        <taxon>Tuberaceae</taxon>
        <taxon>Choiromyces</taxon>
    </lineage>
</organism>